<reference evidence="2 3" key="1">
    <citation type="submission" date="2018-06" db="EMBL/GenBank/DDBJ databases">
        <title>Comparative genomics reveals the genomic features of Rhizophagus irregularis, R. cerebriforme, R. diaphanum and Gigaspora rosea, and their symbiotic lifestyle signature.</title>
        <authorList>
            <person name="Morin E."/>
            <person name="San Clemente H."/>
            <person name="Chen E.C.H."/>
            <person name="De La Providencia I."/>
            <person name="Hainaut M."/>
            <person name="Kuo A."/>
            <person name="Kohler A."/>
            <person name="Murat C."/>
            <person name="Tang N."/>
            <person name="Roy S."/>
            <person name="Loubradou J."/>
            <person name="Henrissat B."/>
            <person name="Grigoriev I.V."/>
            <person name="Corradi N."/>
            <person name="Roux C."/>
            <person name="Martin F.M."/>
        </authorList>
    </citation>
    <scope>NUCLEOTIDE SEQUENCE [LARGE SCALE GENOMIC DNA]</scope>
    <source>
        <strain evidence="2 3">DAOM 227022</strain>
    </source>
</reference>
<comment type="caution">
    <text evidence="2">The sequence shown here is derived from an EMBL/GenBank/DDBJ whole genome shotgun (WGS) entry which is preliminary data.</text>
</comment>
<keyword evidence="1" id="KW-1133">Transmembrane helix</keyword>
<keyword evidence="1" id="KW-0812">Transmembrane</keyword>
<accession>A0A397SBH8</accession>
<feature type="transmembrane region" description="Helical" evidence="1">
    <location>
        <begin position="7"/>
        <end position="30"/>
    </location>
</feature>
<dbReference type="EMBL" id="QKYT01001047">
    <property type="protein sequence ID" value="RIA80101.1"/>
    <property type="molecule type" value="Genomic_DNA"/>
</dbReference>
<feature type="transmembrane region" description="Helical" evidence="1">
    <location>
        <begin position="42"/>
        <end position="64"/>
    </location>
</feature>
<evidence type="ECO:0000256" key="1">
    <source>
        <dbReference type="SAM" id="Phobius"/>
    </source>
</evidence>
<proteinExistence type="predicted"/>
<dbReference type="AlphaFoldDB" id="A0A397SBH8"/>
<feature type="non-terminal residue" evidence="2">
    <location>
        <position position="1"/>
    </location>
</feature>
<keyword evidence="1" id="KW-0472">Membrane</keyword>
<organism evidence="2 3">
    <name type="scientific">Glomus cerebriforme</name>
    <dbReference type="NCBI Taxonomy" id="658196"/>
    <lineage>
        <taxon>Eukaryota</taxon>
        <taxon>Fungi</taxon>
        <taxon>Fungi incertae sedis</taxon>
        <taxon>Mucoromycota</taxon>
        <taxon>Glomeromycotina</taxon>
        <taxon>Glomeromycetes</taxon>
        <taxon>Glomerales</taxon>
        <taxon>Glomeraceae</taxon>
        <taxon>Glomus</taxon>
    </lineage>
</organism>
<name>A0A397SBH8_9GLOM</name>
<dbReference type="Proteomes" id="UP000265703">
    <property type="component" value="Unassembled WGS sequence"/>
</dbReference>
<evidence type="ECO:0000313" key="2">
    <source>
        <dbReference type="EMBL" id="RIA80101.1"/>
    </source>
</evidence>
<sequence length="66" mass="8221">TGIFFKLIYFLCLYVFFLRIVLSILFLLQFDFVFILDFFFIYYYWQPVSFIIQFVIFLVVLLIIHQ</sequence>
<feature type="non-terminal residue" evidence="2">
    <location>
        <position position="66"/>
    </location>
</feature>
<evidence type="ECO:0000313" key="3">
    <source>
        <dbReference type="Proteomes" id="UP000265703"/>
    </source>
</evidence>
<protein>
    <submittedName>
        <fullName evidence="2">Uncharacterized protein</fullName>
    </submittedName>
</protein>
<gene>
    <name evidence="2" type="ORF">C1645_793263</name>
</gene>
<keyword evidence="3" id="KW-1185">Reference proteome</keyword>